<feature type="region of interest" description="Disordered" evidence="3">
    <location>
        <begin position="1"/>
        <end position="24"/>
    </location>
</feature>
<feature type="compositionally biased region" description="Low complexity" evidence="3">
    <location>
        <begin position="1"/>
        <end position="11"/>
    </location>
</feature>
<organism evidence="6 7">
    <name type="scientific">Plantactinospora solaniradicis</name>
    <dbReference type="NCBI Taxonomy" id="1723736"/>
    <lineage>
        <taxon>Bacteria</taxon>
        <taxon>Bacillati</taxon>
        <taxon>Actinomycetota</taxon>
        <taxon>Actinomycetes</taxon>
        <taxon>Micromonosporales</taxon>
        <taxon>Micromonosporaceae</taxon>
        <taxon>Plantactinospora</taxon>
    </lineage>
</organism>
<gene>
    <name evidence="6" type="ORF">ACFP2T_26855</name>
</gene>
<comment type="caution">
    <text evidence="6">The sequence shown here is derived from an EMBL/GenBank/DDBJ whole genome shotgun (WGS) entry which is preliminary data.</text>
</comment>
<accession>A0ABW1KFL6</accession>
<comment type="cofactor">
    <cofactor evidence="1">
        <name>NAD(+)</name>
        <dbReference type="ChEBI" id="CHEBI:57540"/>
    </cofactor>
</comment>
<name>A0ABW1KFL6_9ACTN</name>
<protein>
    <submittedName>
        <fullName evidence="6">Iron-containing alcohol dehydrogenase</fullName>
    </submittedName>
</protein>
<evidence type="ECO:0000256" key="1">
    <source>
        <dbReference type="ARBA" id="ARBA00001911"/>
    </source>
</evidence>
<evidence type="ECO:0000256" key="3">
    <source>
        <dbReference type="SAM" id="MobiDB-lite"/>
    </source>
</evidence>
<evidence type="ECO:0000259" key="4">
    <source>
        <dbReference type="Pfam" id="PF01761"/>
    </source>
</evidence>
<dbReference type="Pfam" id="PF01761">
    <property type="entry name" value="DHQ_synthase"/>
    <property type="match status" value="1"/>
</dbReference>
<reference evidence="7" key="1">
    <citation type="journal article" date="2019" name="Int. J. Syst. Evol. Microbiol.">
        <title>The Global Catalogue of Microorganisms (GCM) 10K type strain sequencing project: providing services to taxonomists for standard genome sequencing and annotation.</title>
        <authorList>
            <consortium name="The Broad Institute Genomics Platform"/>
            <consortium name="The Broad Institute Genome Sequencing Center for Infectious Disease"/>
            <person name="Wu L."/>
            <person name="Ma J."/>
        </authorList>
    </citation>
    <scope>NUCLEOTIDE SEQUENCE [LARGE SCALE GENOMIC DNA]</scope>
    <source>
        <strain evidence="7">ZS-35-S2</strain>
    </source>
</reference>
<dbReference type="InterPro" id="IPR030960">
    <property type="entry name" value="DHQS/DOIS_N"/>
</dbReference>
<dbReference type="Gene3D" id="1.20.1090.10">
    <property type="entry name" value="Dehydroquinate synthase-like - alpha domain"/>
    <property type="match status" value="1"/>
</dbReference>
<evidence type="ECO:0000256" key="2">
    <source>
        <dbReference type="ARBA" id="ARBA00023027"/>
    </source>
</evidence>
<dbReference type="PANTHER" id="PTHR43622:SF3">
    <property type="entry name" value="2-EPI-5-EPI-VALIOLONE SYNTHASE"/>
    <property type="match status" value="1"/>
</dbReference>
<feature type="compositionally biased region" description="Low complexity" evidence="3">
    <location>
        <begin position="672"/>
        <end position="705"/>
    </location>
</feature>
<evidence type="ECO:0000313" key="6">
    <source>
        <dbReference type="EMBL" id="MFC6019813.1"/>
    </source>
</evidence>
<evidence type="ECO:0000313" key="7">
    <source>
        <dbReference type="Proteomes" id="UP001596203"/>
    </source>
</evidence>
<dbReference type="RefSeq" id="WP_377426123.1">
    <property type="nucleotide sequence ID" value="NZ_JBHSPR010000020.1"/>
</dbReference>
<dbReference type="Proteomes" id="UP001596203">
    <property type="component" value="Unassembled WGS sequence"/>
</dbReference>
<dbReference type="InterPro" id="IPR050071">
    <property type="entry name" value="Dehydroquinate_synthase"/>
</dbReference>
<keyword evidence="2" id="KW-0520">NAD</keyword>
<sequence length="714" mass="76770">MPTTTPVTVPGRTRDVPRTAAAPSPYGLKDSFRAELIDTFELRMRRNLWSPDNPTLLRAFGGARRILAVCDRPERSRRLAAYLDHWRDRGALDHHRTVDGRTLTGLPGTDPVRAVVRAAVTARLGRRDAFLSVAGTQATAATALAAAMYRRYAHAVRVQDDLPALLASLHWDARTVAGDPGIAAAGRDPSVVVDVDTLLADTGPVRPDEEWSLRHLAGFDDVLADLLDRAPDRPQPSLLRRTALGAVARLLRRYGPGDRRVWQPPPTTRTPEPVRVRAPIPVPVRAATPVPLRAATPVPVRAYQVREVSYRVTFTSGVLDPGNPALSAYLPAGARVLAVVDDYSAEVTAATRHTLAARFRRGRLGGFTVLPVCSSPRGKTLDAAEELLRTARRLRLGPDDRILAVGGGTVLDLVGYVAACHPGGTPYLRIPTTLVGLVDAGVGLKVGVDLDGRKNLLGAYHAPMACLCDAGFLATLPDVEFRCGLAEIVKIALVRDARLYALVEEHHRALRTPDGAPVLDEVLRRAVAAMLVELEENPWERRLRRLADFGHEFGHVLEERSDYRLRHGEAVAIGMALSCRLGVSAGRLPRAVAERAETLLRRIGLPTYDGCCAAGELWRALRTHVLPHKGGELHLAVPVGIGVGGFVDSIDEIGAADLRRAWAGLRARAAGTPSAAGRSGSLSGSESLSGSLSGSESLSGSAERAVPAWAWDRS</sequence>
<dbReference type="InterPro" id="IPR056179">
    <property type="entry name" value="DHQS_C"/>
</dbReference>
<feature type="domain" description="3-dehydroquinate synthase N-terminal" evidence="4">
    <location>
        <begin position="377"/>
        <end position="482"/>
    </location>
</feature>
<dbReference type="Gene3D" id="3.40.50.1970">
    <property type="match status" value="1"/>
</dbReference>
<evidence type="ECO:0000259" key="5">
    <source>
        <dbReference type="Pfam" id="PF24621"/>
    </source>
</evidence>
<keyword evidence="7" id="KW-1185">Reference proteome</keyword>
<dbReference type="Pfam" id="PF24621">
    <property type="entry name" value="DHQS_C"/>
    <property type="match status" value="1"/>
</dbReference>
<proteinExistence type="predicted"/>
<dbReference type="SUPFAM" id="SSF56796">
    <property type="entry name" value="Dehydroquinate synthase-like"/>
    <property type="match status" value="1"/>
</dbReference>
<dbReference type="PANTHER" id="PTHR43622">
    <property type="entry name" value="3-DEHYDROQUINATE SYNTHASE"/>
    <property type="match status" value="1"/>
</dbReference>
<feature type="region of interest" description="Disordered" evidence="3">
    <location>
        <begin position="672"/>
        <end position="714"/>
    </location>
</feature>
<dbReference type="EMBL" id="JBHSPR010000020">
    <property type="protein sequence ID" value="MFC6019813.1"/>
    <property type="molecule type" value="Genomic_DNA"/>
</dbReference>
<feature type="domain" description="3-dehydroquinate synthase C-terminal" evidence="5">
    <location>
        <begin position="484"/>
        <end position="608"/>
    </location>
</feature>